<dbReference type="PANTHER" id="PTHR43498">
    <property type="entry name" value="FERREDOXIN:COB-COM HETERODISULFIDE REDUCTASE SUBUNIT A"/>
    <property type="match status" value="1"/>
</dbReference>
<feature type="signal peptide" evidence="7">
    <location>
        <begin position="1"/>
        <end position="24"/>
    </location>
</feature>
<accession>A0A517TDG2</accession>
<dbReference type="SUPFAM" id="SSF47473">
    <property type="entry name" value="EF-hand"/>
    <property type="match status" value="1"/>
</dbReference>
<dbReference type="EMBL" id="CP036316">
    <property type="protein sequence ID" value="QDT66418.1"/>
    <property type="molecule type" value="Genomic_DNA"/>
</dbReference>
<evidence type="ECO:0000313" key="9">
    <source>
        <dbReference type="EMBL" id="QDT66418.1"/>
    </source>
</evidence>
<evidence type="ECO:0000256" key="6">
    <source>
        <dbReference type="ARBA" id="ARBA00023014"/>
    </source>
</evidence>
<keyword evidence="5" id="KW-0408">Iron</keyword>
<dbReference type="CDD" id="cd00051">
    <property type="entry name" value="EFh"/>
    <property type="match status" value="1"/>
</dbReference>
<organism evidence="9 10">
    <name type="scientific">Calycomorphotria hydatis</name>
    <dbReference type="NCBI Taxonomy" id="2528027"/>
    <lineage>
        <taxon>Bacteria</taxon>
        <taxon>Pseudomonadati</taxon>
        <taxon>Planctomycetota</taxon>
        <taxon>Planctomycetia</taxon>
        <taxon>Planctomycetales</taxon>
        <taxon>Planctomycetaceae</taxon>
        <taxon>Calycomorphotria</taxon>
    </lineage>
</organism>
<dbReference type="PROSITE" id="PS50222">
    <property type="entry name" value="EF_HAND_2"/>
    <property type="match status" value="1"/>
</dbReference>
<dbReference type="GO" id="GO:0005509">
    <property type="term" value="F:calcium ion binding"/>
    <property type="evidence" value="ECO:0007669"/>
    <property type="project" value="InterPro"/>
</dbReference>
<dbReference type="InterPro" id="IPR018247">
    <property type="entry name" value="EF_Hand_1_Ca_BS"/>
</dbReference>
<evidence type="ECO:0000256" key="3">
    <source>
        <dbReference type="ARBA" id="ARBA00022946"/>
    </source>
</evidence>
<dbReference type="InterPro" id="IPR036188">
    <property type="entry name" value="FAD/NAD-bd_sf"/>
</dbReference>
<keyword evidence="4" id="KW-0560">Oxidoreductase</keyword>
<dbReference type="Pfam" id="PF12831">
    <property type="entry name" value="FAD_oxidored"/>
    <property type="match status" value="1"/>
</dbReference>
<dbReference type="Pfam" id="PF13202">
    <property type="entry name" value="EF-hand_5"/>
    <property type="match status" value="2"/>
</dbReference>
<evidence type="ECO:0000256" key="5">
    <source>
        <dbReference type="ARBA" id="ARBA00023004"/>
    </source>
</evidence>
<dbReference type="SUPFAM" id="SSF51905">
    <property type="entry name" value="FAD/NAD(P)-binding domain"/>
    <property type="match status" value="1"/>
</dbReference>
<dbReference type="KEGG" id="chya:V22_36850"/>
<evidence type="ECO:0000256" key="4">
    <source>
        <dbReference type="ARBA" id="ARBA00023002"/>
    </source>
</evidence>
<evidence type="ECO:0000259" key="8">
    <source>
        <dbReference type="PROSITE" id="PS50222"/>
    </source>
</evidence>
<dbReference type="PANTHER" id="PTHR43498:SF1">
    <property type="entry name" value="COB--COM HETERODISULFIDE REDUCTASE IRON-SULFUR SUBUNIT A"/>
    <property type="match status" value="1"/>
</dbReference>
<dbReference type="Proteomes" id="UP000319976">
    <property type="component" value="Chromosome"/>
</dbReference>
<keyword evidence="2" id="KW-0479">Metal-binding</keyword>
<evidence type="ECO:0000256" key="7">
    <source>
        <dbReference type="SAM" id="SignalP"/>
    </source>
</evidence>
<feature type="chain" id="PRO_5021961218" evidence="7">
    <location>
        <begin position="25"/>
        <end position="597"/>
    </location>
</feature>
<evidence type="ECO:0000256" key="1">
    <source>
        <dbReference type="ARBA" id="ARBA00022485"/>
    </source>
</evidence>
<dbReference type="Gene3D" id="1.10.238.10">
    <property type="entry name" value="EF-hand"/>
    <property type="match status" value="1"/>
</dbReference>
<keyword evidence="1" id="KW-0004">4Fe-4S</keyword>
<evidence type="ECO:0000313" key="10">
    <source>
        <dbReference type="Proteomes" id="UP000319976"/>
    </source>
</evidence>
<protein>
    <submittedName>
        <fullName evidence="9">Fumarate reductase flavoprotein subunit</fullName>
    </submittedName>
</protein>
<feature type="domain" description="EF-hand" evidence="8">
    <location>
        <begin position="551"/>
        <end position="586"/>
    </location>
</feature>
<gene>
    <name evidence="9" type="ORF">V22_36850</name>
</gene>
<sequence precursor="true">MLKHLILIVSLLALSNVSVPRALAADFDVVVYGGTPGGIMAAISARREGASVVLLEQTKHVGGMSTSGLNRDEAEHMDRATFGGLYEQFTREAAIRSGTNPDPKGRPRIWQSRIAEEVLVEMLEAAGVVVKYDQLIDGVSKERTDITELRVRGGDVYGGKAFIDATYEGDLMAAAGVSCTVGREAKETYNESLGGVRYLDKPVNVSPYDAEGNLLPGIMPGEPPTEFQESPVPLCYNVRLNLTSDPDNMVPINKPEGYDPGDHELLARCIESGHIKTVGQVIALYGMPNTAKRECNNRQFSFVSMSIPGAQTEWSEAGFEEREAIHKQYRDYTHGILWFLKTDERVPTAMREEMAKYGFCKDEWTDNNHWPWYLYIRAGRRMKGAYVMTQADVTELREKEDVIHVGSHFIDSHHVARYAVDENHFVNEGRIWQKGVRFDIPYRAITPQAEECTNLLVPVSVSASSVAFCAIRLEPTWMHLGEAAGVAAMMAIRNDQPVQSVEVPQLQKRLSELGLPVKLPKLDKFGRWVTQFFDLADADRNGLISAKEWAIHKGDWVWLFDFIDNDNSGQIDRDEYRAFQAYKKSNPNWQSTIKAGK</sequence>
<evidence type="ECO:0000256" key="2">
    <source>
        <dbReference type="ARBA" id="ARBA00022723"/>
    </source>
</evidence>
<dbReference type="GO" id="GO:0016491">
    <property type="term" value="F:oxidoreductase activity"/>
    <property type="evidence" value="ECO:0007669"/>
    <property type="project" value="UniProtKB-KW"/>
</dbReference>
<keyword evidence="7" id="KW-0732">Signal</keyword>
<name>A0A517TDG2_9PLAN</name>
<dbReference type="InterPro" id="IPR011992">
    <property type="entry name" value="EF-hand-dom_pair"/>
</dbReference>
<reference evidence="9 10" key="1">
    <citation type="submission" date="2019-02" db="EMBL/GenBank/DDBJ databases">
        <title>Deep-cultivation of Planctomycetes and their phenomic and genomic characterization uncovers novel biology.</title>
        <authorList>
            <person name="Wiegand S."/>
            <person name="Jogler M."/>
            <person name="Boedeker C."/>
            <person name="Pinto D."/>
            <person name="Vollmers J."/>
            <person name="Rivas-Marin E."/>
            <person name="Kohn T."/>
            <person name="Peeters S.H."/>
            <person name="Heuer A."/>
            <person name="Rast P."/>
            <person name="Oberbeckmann S."/>
            <person name="Bunk B."/>
            <person name="Jeske O."/>
            <person name="Meyerdierks A."/>
            <person name="Storesund J.E."/>
            <person name="Kallscheuer N."/>
            <person name="Luecker S."/>
            <person name="Lage O.M."/>
            <person name="Pohl T."/>
            <person name="Merkel B.J."/>
            <person name="Hornburger P."/>
            <person name="Mueller R.-W."/>
            <person name="Bruemmer F."/>
            <person name="Labrenz M."/>
            <person name="Spormann A.M."/>
            <person name="Op den Camp H."/>
            <person name="Overmann J."/>
            <person name="Amann R."/>
            <person name="Jetten M.S.M."/>
            <person name="Mascher T."/>
            <person name="Medema M.H."/>
            <person name="Devos D.P."/>
            <person name="Kaster A.-K."/>
            <person name="Ovreas L."/>
            <person name="Rohde M."/>
            <person name="Galperin M.Y."/>
            <person name="Jogler C."/>
        </authorList>
    </citation>
    <scope>NUCLEOTIDE SEQUENCE [LARGE SCALE GENOMIC DNA]</scope>
    <source>
        <strain evidence="9 10">V22</strain>
    </source>
</reference>
<dbReference type="AlphaFoldDB" id="A0A517TDG2"/>
<keyword evidence="6" id="KW-0411">Iron-sulfur</keyword>
<dbReference type="GO" id="GO:0051539">
    <property type="term" value="F:4 iron, 4 sulfur cluster binding"/>
    <property type="evidence" value="ECO:0007669"/>
    <property type="project" value="UniProtKB-KW"/>
</dbReference>
<dbReference type="Gene3D" id="3.50.50.60">
    <property type="entry name" value="FAD/NAD(P)-binding domain"/>
    <property type="match status" value="1"/>
</dbReference>
<dbReference type="PROSITE" id="PS00018">
    <property type="entry name" value="EF_HAND_1"/>
    <property type="match status" value="1"/>
</dbReference>
<dbReference type="RefSeq" id="WP_197439722.1">
    <property type="nucleotide sequence ID" value="NZ_CP036316.1"/>
</dbReference>
<dbReference type="InterPro" id="IPR039650">
    <property type="entry name" value="HdrA-like"/>
</dbReference>
<dbReference type="InterPro" id="IPR002048">
    <property type="entry name" value="EF_hand_dom"/>
</dbReference>
<keyword evidence="3" id="KW-0809">Transit peptide</keyword>
<keyword evidence="10" id="KW-1185">Reference proteome</keyword>
<proteinExistence type="predicted"/>